<dbReference type="EMBL" id="CAQQ02159539">
    <property type="status" value="NOT_ANNOTATED_CDS"/>
    <property type="molecule type" value="Genomic_DNA"/>
</dbReference>
<dbReference type="Proteomes" id="UP000015102">
    <property type="component" value="Unassembled WGS sequence"/>
</dbReference>
<dbReference type="EMBL" id="CAQQ02159537">
    <property type="status" value="NOT_ANNOTATED_CDS"/>
    <property type="molecule type" value="Genomic_DNA"/>
</dbReference>
<organism evidence="1 2">
    <name type="scientific">Megaselia scalaris</name>
    <name type="common">Humpbacked fly</name>
    <name type="synonym">Phora scalaris</name>
    <dbReference type="NCBI Taxonomy" id="36166"/>
    <lineage>
        <taxon>Eukaryota</taxon>
        <taxon>Metazoa</taxon>
        <taxon>Ecdysozoa</taxon>
        <taxon>Arthropoda</taxon>
        <taxon>Hexapoda</taxon>
        <taxon>Insecta</taxon>
        <taxon>Pterygota</taxon>
        <taxon>Neoptera</taxon>
        <taxon>Endopterygota</taxon>
        <taxon>Diptera</taxon>
        <taxon>Brachycera</taxon>
        <taxon>Muscomorpha</taxon>
        <taxon>Platypezoidea</taxon>
        <taxon>Phoridae</taxon>
        <taxon>Megaseliini</taxon>
        <taxon>Megaselia</taxon>
    </lineage>
</organism>
<dbReference type="EMBL" id="CAQQ02159538">
    <property type="status" value="NOT_ANNOTATED_CDS"/>
    <property type="molecule type" value="Genomic_DNA"/>
</dbReference>
<evidence type="ECO:0000313" key="2">
    <source>
        <dbReference type="Proteomes" id="UP000015102"/>
    </source>
</evidence>
<evidence type="ECO:0000313" key="1">
    <source>
        <dbReference type="EnsemblMetazoa" id="MESCA002466-PA"/>
    </source>
</evidence>
<sequence>MVEIAELPLKPKSLFNSTTSRKSPHLQYQRTSDISLDTKPSKQPEFGMKFILSTPSMLLIYYPKTCISLLHVKSDGGRFFLTDQIVHLLLNEIFNLACFSQSYLPLCTLEDFVPEVEERSLSVDILLPGGGVMSSCDLSRVDDEDSGQQNIL</sequence>
<accession>T1GGE7</accession>
<dbReference type="HOGENOM" id="CLU_1724396_0_0_1"/>
<reference evidence="2" key="1">
    <citation type="submission" date="2013-02" db="EMBL/GenBank/DDBJ databases">
        <authorList>
            <person name="Hughes D."/>
        </authorList>
    </citation>
    <scope>NUCLEOTIDE SEQUENCE</scope>
    <source>
        <strain>Durham</strain>
        <strain evidence="2">NC isolate 2 -- Noor lab</strain>
    </source>
</reference>
<reference evidence="1" key="2">
    <citation type="submission" date="2015-06" db="UniProtKB">
        <authorList>
            <consortium name="EnsemblMetazoa"/>
        </authorList>
    </citation>
    <scope>IDENTIFICATION</scope>
</reference>
<name>T1GGE7_MEGSC</name>
<protein>
    <submittedName>
        <fullName evidence="1">Uncharacterized protein</fullName>
    </submittedName>
</protein>
<dbReference type="AlphaFoldDB" id="T1GGE7"/>
<proteinExistence type="predicted"/>
<dbReference type="EnsemblMetazoa" id="MESCA002466-RA">
    <property type="protein sequence ID" value="MESCA002466-PA"/>
    <property type="gene ID" value="MESCA002466"/>
</dbReference>
<keyword evidence="2" id="KW-1185">Reference proteome</keyword>